<sequence length="438" mass="51317">MDNQQIEEQNISNCDIEEGTVHALFDKKFETRDKLMRATREFYLKRGYILSIKSSRKDKYVTVGCDRGGQYRDKGIPTRERQRNTSSRLINCPFQIQGKLTQDGFWKIFVRNGSHNHESSADLMGHPFARIFSKEEIKSIDGLSKFGVPPRKIITSLHQKNPNSQVLARDIYNMRRKIVQDSLDGRSLIQVLFEELGNAGFIFDVKQDEQDHLTHKNILANCKSYFRQTEDWDAFLVDWNSLVYFSTEEAFEKAWHEIQLSYKEKTAVLSYIQKTWLPYKEYFVDAWTEKLLHFGNRATSRVEGAHSKLKKYLMVSSGDIRTLEKQFQMMKDDKMQPTCNGTFMATMGLPCAHMMNAWKEKVLPLESIHSQWRIDTRAYLFPENGVSNSEYLLEVILTDLQERYQQWPLVDKEYAQEKLSQLLNRSSSLNFEPTIQNF</sequence>
<comment type="caution">
    <text evidence="1">The sequence shown here is derived from an EMBL/GenBank/DDBJ whole genome shotgun (WGS) entry which is preliminary data.</text>
</comment>
<dbReference type="PANTHER" id="PTHR31569">
    <property type="entry name" value="SWIM-TYPE DOMAIN-CONTAINING PROTEIN"/>
    <property type="match status" value="1"/>
</dbReference>
<dbReference type="EMBL" id="JBJUIK010000010">
    <property type="protein sequence ID" value="KAL3517008.1"/>
    <property type="molecule type" value="Genomic_DNA"/>
</dbReference>
<evidence type="ECO:0008006" key="3">
    <source>
        <dbReference type="Google" id="ProtNLM"/>
    </source>
</evidence>
<organism evidence="1 2">
    <name type="scientific">Cinchona calisaya</name>
    <dbReference type="NCBI Taxonomy" id="153742"/>
    <lineage>
        <taxon>Eukaryota</taxon>
        <taxon>Viridiplantae</taxon>
        <taxon>Streptophyta</taxon>
        <taxon>Embryophyta</taxon>
        <taxon>Tracheophyta</taxon>
        <taxon>Spermatophyta</taxon>
        <taxon>Magnoliopsida</taxon>
        <taxon>eudicotyledons</taxon>
        <taxon>Gunneridae</taxon>
        <taxon>Pentapetalae</taxon>
        <taxon>asterids</taxon>
        <taxon>lamiids</taxon>
        <taxon>Gentianales</taxon>
        <taxon>Rubiaceae</taxon>
        <taxon>Cinchonoideae</taxon>
        <taxon>Cinchoneae</taxon>
        <taxon>Cinchona</taxon>
    </lineage>
</organism>
<reference evidence="1 2" key="1">
    <citation type="submission" date="2024-11" db="EMBL/GenBank/DDBJ databases">
        <title>A near-complete genome assembly of Cinchona calisaya.</title>
        <authorList>
            <person name="Lian D.C."/>
            <person name="Zhao X.W."/>
            <person name="Wei L."/>
        </authorList>
    </citation>
    <scope>NUCLEOTIDE SEQUENCE [LARGE SCALE GENOMIC DNA]</scope>
    <source>
        <tissue evidence="1">Nenye</tissue>
    </source>
</reference>
<dbReference type="InterPro" id="IPR052579">
    <property type="entry name" value="Zinc_finger_SWIM"/>
</dbReference>
<protein>
    <recommendedName>
        <fullName evidence="3">Protein FAR1-RELATED SEQUENCE</fullName>
    </recommendedName>
</protein>
<name>A0ABD2ZH16_9GENT</name>
<gene>
    <name evidence="1" type="ORF">ACH5RR_023910</name>
</gene>
<proteinExistence type="predicted"/>
<accession>A0ABD2ZH16</accession>
<evidence type="ECO:0000313" key="2">
    <source>
        <dbReference type="Proteomes" id="UP001630127"/>
    </source>
</evidence>
<evidence type="ECO:0000313" key="1">
    <source>
        <dbReference type="EMBL" id="KAL3517008.1"/>
    </source>
</evidence>
<dbReference type="AlphaFoldDB" id="A0ABD2ZH16"/>
<dbReference type="PANTHER" id="PTHR31569:SF4">
    <property type="entry name" value="SWIM-TYPE DOMAIN-CONTAINING PROTEIN"/>
    <property type="match status" value="1"/>
</dbReference>
<keyword evidence="2" id="KW-1185">Reference proteome</keyword>
<dbReference type="Proteomes" id="UP001630127">
    <property type="component" value="Unassembled WGS sequence"/>
</dbReference>